<dbReference type="AlphaFoldDB" id="F3UDV7"/>
<feature type="domain" description="Glucosyltransferase 3-like C-terminal" evidence="3">
    <location>
        <begin position="189"/>
        <end position="349"/>
    </location>
</feature>
<dbReference type="InterPro" id="IPR058591">
    <property type="entry name" value="Gtf3_N"/>
</dbReference>
<proteinExistence type="predicted"/>
<dbReference type="HOGENOM" id="CLU_057651_1_0_9"/>
<dbReference type="EC" id="2.4.1.-" evidence="4"/>
<keyword evidence="1 4" id="KW-0808">Transferase</keyword>
<evidence type="ECO:0000259" key="2">
    <source>
        <dbReference type="Pfam" id="PF26334"/>
    </source>
</evidence>
<evidence type="ECO:0000313" key="5">
    <source>
        <dbReference type="Proteomes" id="UP000004171"/>
    </source>
</evidence>
<dbReference type="Pfam" id="PF26334">
    <property type="entry name" value="Gtf3_N"/>
    <property type="match status" value="1"/>
</dbReference>
<dbReference type="EMBL" id="AFFL01000004">
    <property type="protein sequence ID" value="EGJ37933.1"/>
    <property type="molecule type" value="Genomic_DNA"/>
</dbReference>
<dbReference type="RefSeq" id="WP_002922648.1">
    <property type="nucleotide sequence ID" value="NZ_GL890990.1"/>
</dbReference>
<dbReference type="PATRIC" id="fig|888820.3.peg.1675"/>
<sequence length="353" mass="40229">MVKYYLKDSFLHNAHEKNAGNKARDDAEAIFISTGYKGLELRVENWYEMNFFKAQAHKYRATKAVFDQLGAGDELIVQFPIIHHTFFHAHLIKQAQSRGAKVFFLIHDLAILRDSNHSSVRFRQKVRTLLQEKQVLRAADGLIVHNDKMKEFLSNHGIQQSNMVSLEIFDYLIPDFQEKEEPSKDSPMIVAGNLMPDKTGYLYCLPQEPDYNLYGLGFESDRALKNQTYFGSFMPDQLLAVLSGSFGLIWDGDSAETCSGVYGNYLRFNNSHKASLYLAAGFPVVVWKESALAHFILEKKCGLAVTSLYDLKNELDTLTEGEYKKMLKNARQIGSELREGRYLSTALAKLKRV</sequence>
<dbReference type="Pfam" id="PF26337">
    <property type="entry name" value="Gtf3_C"/>
    <property type="match status" value="1"/>
</dbReference>
<dbReference type="SUPFAM" id="SSF53756">
    <property type="entry name" value="UDP-Glycosyltransferase/glycogen phosphorylase"/>
    <property type="match status" value="1"/>
</dbReference>
<reference evidence="4 5" key="1">
    <citation type="submission" date="2011-03" db="EMBL/GenBank/DDBJ databases">
        <authorList>
            <person name="Muzny D."/>
            <person name="Qin X."/>
            <person name="Deng J."/>
            <person name="Jiang H."/>
            <person name="Liu Y."/>
            <person name="Qu J."/>
            <person name="Song X.-Z."/>
            <person name="Zhang L."/>
            <person name="Thornton R."/>
            <person name="Coyle M."/>
            <person name="Francisco L."/>
            <person name="Jackson L."/>
            <person name="Javaid M."/>
            <person name="Korchina V."/>
            <person name="Kovar C."/>
            <person name="Mata R."/>
            <person name="Mathew T."/>
            <person name="Ngo R."/>
            <person name="Nguyen L."/>
            <person name="Nguyen N."/>
            <person name="Okwuonu G."/>
            <person name="Ongeri F."/>
            <person name="Pham C."/>
            <person name="Simmons D."/>
            <person name="Wilczek-Boney K."/>
            <person name="Hale W."/>
            <person name="Jakkamsetti A."/>
            <person name="Pham P."/>
            <person name="Ruth R."/>
            <person name="San Lucas F."/>
            <person name="Warren J."/>
            <person name="Zhang J."/>
            <person name="Zhao Z."/>
            <person name="Zhou C."/>
            <person name="Zhu D."/>
            <person name="Lee S."/>
            <person name="Bess C."/>
            <person name="Blankenburg K."/>
            <person name="Forbes L."/>
            <person name="Fu Q."/>
            <person name="Gubbala S."/>
            <person name="Hirani K."/>
            <person name="Jayaseelan J.C."/>
            <person name="Lara F."/>
            <person name="Munidasa M."/>
            <person name="Palculict T."/>
            <person name="Patil S."/>
            <person name="Pu L.-L."/>
            <person name="Saada N."/>
            <person name="Tang L."/>
            <person name="Weissenberger G."/>
            <person name="Zhu Y."/>
            <person name="Hemphill L."/>
            <person name="Shang Y."/>
            <person name="Youmans B."/>
            <person name="Ayvaz T."/>
            <person name="Ross M."/>
            <person name="Santibanez J."/>
            <person name="Aqrawi P."/>
            <person name="Gross S."/>
            <person name="Joshi V."/>
            <person name="Fowler G."/>
            <person name="Nazareth L."/>
            <person name="Reid J."/>
            <person name="Worley K."/>
            <person name="Petrosino J."/>
            <person name="Highlander S."/>
            <person name="Gibbs R."/>
        </authorList>
    </citation>
    <scope>NUCLEOTIDE SEQUENCE [LARGE SCALE GENOMIC DNA]</scope>
    <source>
        <strain evidence="4 5">SK1056</strain>
    </source>
</reference>
<evidence type="ECO:0000313" key="4">
    <source>
        <dbReference type="EMBL" id="EGJ37933.1"/>
    </source>
</evidence>
<comment type="caution">
    <text evidence="4">The sequence shown here is derived from an EMBL/GenBank/DDBJ whole genome shotgun (WGS) entry which is preliminary data.</text>
</comment>
<accession>F3UDV7</accession>
<evidence type="ECO:0000256" key="1">
    <source>
        <dbReference type="ARBA" id="ARBA00022679"/>
    </source>
</evidence>
<name>F3UDV7_STRSA</name>
<dbReference type="InterPro" id="IPR058592">
    <property type="entry name" value="Gtf3_C"/>
</dbReference>
<dbReference type="GO" id="GO:0016757">
    <property type="term" value="F:glycosyltransferase activity"/>
    <property type="evidence" value="ECO:0007669"/>
    <property type="project" value="UniProtKB-KW"/>
</dbReference>
<dbReference type="Proteomes" id="UP000004171">
    <property type="component" value="Unassembled WGS sequence"/>
</dbReference>
<dbReference type="PIRSF" id="PIRSF007023">
    <property type="entry name" value="UDP-Galf_transf"/>
    <property type="match status" value="1"/>
</dbReference>
<feature type="domain" description="Glucosyltransferase 3-like N-terminal" evidence="2">
    <location>
        <begin position="12"/>
        <end position="168"/>
    </location>
</feature>
<keyword evidence="4" id="KW-0328">Glycosyltransferase</keyword>
<organism evidence="4 5">
    <name type="scientific">Streptococcus sanguinis SK1056</name>
    <dbReference type="NCBI Taxonomy" id="888820"/>
    <lineage>
        <taxon>Bacteria</taxon>
        <taxon>Bacillati</taxon>
        <taxon>Bacillota</taxon>
        <taxon>Bacilli</taxon>
        <taxon>Lactobacillales</taxon>
        <taxon>Streptococcaceae</taxon>
        <taxon>Streptococcus</taxon>
    </lineage>
</organism>
<protein>
    <submittedName>
        <fullName evidence="4">Galactofuranosyltransferase</fullName>
        <ecNumber evidence="4">2.4.1.-</ecNumber>
    </submittedName>
</protein>
<dbReference type="Gene3D" id="3.40.50.2000">
    <property type="entry name" value="Glycogen Phosphorylase B"/>
    <property type="match status" value="2"/>
</dbReference>
<evidence type="ECO:0000259" key="3">
    <source>
        <dbReference type="Pfam" id="PF26337"/>
    </source>
</evidence>
<gene>
    <name evidence="4" type="ORF">HMPREF9393_1715</name>
</gene>